<protein>
    <submittedName>
        <fullName evidence="1">Uncharacterized protein</fullName>
    </submittedName>
</protein>
<dbReference type="EMBL" id="UINC01001045">
    <property type="protein sequence ID" value="SUZ68836.1"/>
    <property type="molecule type" value="Genomic_DNA"/>
</dbReference>
<reference evidence="1" key="1">
    <citation type="submission" date="2018-05" db="EMBL/GenBank/DDBJ databases">
        <authorList>
            <person name="Lanie J.A."/>
            <person name="Ng W.-L."/>
            <person name="Kazmierczak K.M."/>
            <person name="Andrzejewski T.M."/>
            <person name="Davidsen T.M."/>
            <person name="Wayne K.J."/>
            <person name="Tettelin H."/>
            <person name="Glass J.I."/>
            <person name="Rusch D."/>
            <person name="Podicherti R."/>
            <person name="Tsui H.-C.T."/>
            <person name="Winkler M.E."/>
        </authorList>
    </citation>
    <scope>NUCLEOTIDE SEQUENCE</scope>
</reference>
<gene>
    <name evidence="1" type="ORF">METZ01_LOCUS21690</name>
</gene>
<dbReference type="Gene3D" id="3.10.450.710">
    <property type="entry name" value="Tgt2/MlaC"/>
    <property type="match status" value="1"/>
</dbReference>
<dbReference type="AlphaFoldDB" id="A0A381PP77"/>
<dbReference type="InterPro" id="IPR042245">
    <property type="entry name" value="Tgt2/MlaC_sf"/>
</dbReference>
<dbReference type="PANTHER" id="PTHR36573">
    <property type="entry name" value="INTERMEMBRANE PHOSPHOLIPID TRANSPORT SYSTEM BINDING PROTEIN MLAC"/>
    <property type="match status" value="1"/>
</dbReference>
<sequence length="203" mass="23508">MKIFKSLAFFLYILAFVFFCDVTYADQNLDSPEEYIQLIGNKTLGVLDREDYTSIEKIDQISKILTANLSVKRIAYFVLGPYRKNLSLVESERYINLVKRFISEVYAKRLLSYSHGIINVKNSKDRGKLGIIINSSITFADNPNPIRIDWWVIENNLGQLKVFDIRVSGVWMAQEQRSTFTAFLSKNNGSINKLMQRMEVQLE</sequence>
<dbReference type="InterPro" id="IPR008869">
    <property type="entry name" value="MlaC/ttg2D"/>
</dbReference>
<organism evidence="1">
    <name type="scientific">marine metagenome</name>
    <dbReference type="NCBI Taxonomy" id="408172"/>
    <lineage>
        <taxon>unclassified sequences</taxon>
        <taxon>metagenomes</taxon>
        <taxon>ecological metagenomes</taxon>
    </lineage>
</organism>
<proteinExistence type="predicted"/>
<accession>A0A381PP77</accession>
<dbReference type="PANTHER" id="PTHR36573:SF1">
    <property type="entry name" value="INTERMEMBRANE PHOSPHOLIPID TRANSPORT SYSTEM BINDING PROTEIN MLAC"/>
    <property type="match status" value="1"/>
</dbReference>
<name>A0A381PP77_9ZZZZ</name>
<evidence type="ECO:0000313" key="1">
    <source>
        <dbReference type="EMBL" id="SUZ68836.1"/>
    </source>
</evidence>
<dbReference type="Pfam" id="PF05494">
    <property type="entry name" value="MlaC"/>
    <property type="match status" value="1"/>
</dbReference>